<accession>A0AA86MJE9</accession>
<dbReference type="CDD" id="cd00156">
    <property type="entry name" value="REC"/>
    <property type="match status" value="1"/>
</dbReference>
<dbReference type="PANTHER" id="PTHR44591:SF3">
    <property type="entry name" value="RESPONSE REGULATORY DOMAIN-CONTAINING PROTEIN"/>
    <property type="match status" value="1"/>
</dbReference>
<dbReference type="CDD" id="cd16936">
    <property type="entry name" value="HATPase_RsbW-like"/>
    <property type="match status" value="1"/>
</dbReference>
<feature type="modified residue" description="4-aspartylphosphate" evidence="2">
    <location>
        <position position="61"/>
    </location>
</feature>
<organism evidence="4 5">
    <name type="scientific">Limnobacter thiooxidans</name>
    <dbReference type="NCBI Taxonomy" id="131080"/>
    <lineage>
        <taxon>Bacteria</taxon>
        <taxon>Pseudomonadati</taxon>
        <taxon>Pseudomonadota</taxon>
        <taxon>Betaproteobacteria</taxon>
        <taxon>Burkholderiales</taxon>
        <taxon>Burkholderiaceae</taxon>
        <taxon>Limnobacter</taxon>
    </lineage>
</organism>
<dbReference type="KEGG" id="lto:RGQ30_28880"/>
<dbReference type="PROSITE" id="PS50110">
    <property type="entry name" value="RESPONSE_REGULATORY"/>
    <property type="match status" value="2"/>
</dbReference>
<dbReference type="InterPro" id="IPR036457">
    <property type="entry name" value="PPM-type-like_dom_sf"/>
</dbReference>
<dbReference type="InterPro" id="IPR001932">
    <property type="entry name" value="PPM-type_phosphatase-like_dom"/>
</dbReference>
<dbReference type="SMART" id="SM00331">
    <property type="entry name" value="PP2C_SIG"/>
    <property type="match status" value="1"/>
</dbReference>
<evidence type="ECO:0000256" key="1">
    <source>
        <dbReference type="ARBA" id="ARBA00022553"/>
    </source>
</evidence>
<dbReference type="PANTHER" id="PTHR44591">
    <property type="entry name" value="STRESS RESPONSE REGULATOR PROTEIN 1"/>
    <property type="match status" value="1"/>
</dbReference>
<dbReference type="SUPFAM" id="SSF55874">
    <property type="entry name" value="ATPase domain of HSP90 chaperone/DNA topoisomerase II/histidine kinase"/>
    <property type="match status" value="1"/>
</dbReference>
<dbReference type="SMART" id="SM00448">
    <property type="entry name" value="REC"/>
    <property type="match status" value="2"/>
</dbReference>
<dbReference type="AlphaFoldDB" id="A0AA86MJE9"/>
<evidence type="ECO:0000259" key="3">
    <source>
        <dbReference type="PROSITE" id="PS50110"/>
    </source>
</evidence>
<dbReference type="InterPro" id="IPR001789">
    <property type="entry name" value="Sig_transdc_resp-reg_receiver"/>
</dbReference>
<dbReference type="SUPFAM" id="SSF52172">
    <property type="entry name" value="CheY-like"/>
    <property type="match status" value="2"/>
</dbReference>
<dbReference type="Proteomes" id="UP001329151">
    <property type="component" value="Chromosome"/>
</dbReference>
<keyword evidence="5" id="KW-1185">Reference proteome</keyword>
<dbReference type="RefSeq" id="WP_130557531.1">
    <property type="nucleotide sequence ID" value="NZ_AP028947.1"/>
</dbReference>
<dbReference type="Pfam" id="PF13581">
    <property type="entry name" value="HATPase_c_2"/>
    <property type="match status" value="1"/>
</dbReference>
<reference evidence="4 5" key="1">
    <citation type="submission" date="2023-10" db="EMBL/GenBank/DDBJ databases">
        <title>Complete Genome Sequence of Limnobacter thiooxidans CS-K2T, Isolated from freshwater lake sediments in Bavaria, Germany.</title>
        <authorList>
            <person name="Naruki M."/>
            <person name="Watanabe A."/>
            <person name="Warashina T."/>
            <person name="Morita T."/>
            <person name="Arakawa K."/>
        </authorList>
    </citation>
    <scope>NUCLEOTIDE SEQUENCE [LARGE SCALE GENOMIC DNA]</scope>
    <source>
        <strain evidence="4 5">CS-K2</strain>
    </source>
</reference>
<keyword evidence="1 2" id="KW-0597">Phosphoprotein</keyword>
<dbReference type="EMBL" id="AP028947">
    <property type="protein sequence ID" value="BET27387.1"/>
    <property type="molecule type" value="Genomic_DNA"/>
</dbReference>
<dbReference type="InterPro" id="IPR011006">
    <property type="entry name" value="CheY-like_superfamily"/>
</dbReference>
<dbReference type="Gene3D" id="3.40.50.2300">
    <property type="match status" value="2"/>
</dbReference>
<dbReference type="Pfam" id="PF07228">
    <property type="entry name" value="SpoIIE"/>
    <property type="match status" value="1"/>
</dbReference>
<dbReference type="Gene3D" id="3.30.565.10">
    <property type="entry name" value="Histidine kinase-like ATPase, C-terminal domain"/>
    <property type="match status" value="1"/>
</dbReference>
<dbReference type="InterPro" id="IPR003594">
    <property type="entry name" value="HATPase_dom"/>
</dbReference>
<evidence type="ECO:0000256" key="2">
    <source>
        <dbReference type="PROSITE-ProRule" id="PRU00169"/>
    </source>
</evidence>
<dbReference type="InterPro" id="IPR036890">
    <property type="entry name" value="HATPase_C_sf"/>
</dbReference>
<dbReference type="Pfam" id="PF00072">
    <property type="entry name" value="Response_reg"/>
    <property type="match status" value="2"/>
</dbReference>
<feature type="modified residue" description="4-aspartylphosphate" evidence="2">
    <location>
        <position position="504"/>
    </location>
</feature>
<dbReference type="GO" id="GO:0000160">
    <property type="term" value="P:phosphorelay signal transduction system"/>
    <property type="evidence" value="ECO:0007669"/>
    <property type="project" value="InterPro"/>
</dbReference>
<gene>
    <name evidence="4" type="ORF">RGQ30_28880</name>
</gene>
<name>A0AA86MJE9_9BURK</name>
<evidence type="ECO:0000313" key="5">
    <source>
        <dbReference type="Proteomes" id="UP001329151"/>
    </source>
</evidence>
<dbReference type="InterPro" id="IPR050595">
    <property type="entry name" value="Bact_response_regulator"/>
</dbReference>
<dbReference type="SUPFAM" id="SSF81606">
    <property type="entry name" value="PP2C-like"/>
    <property type="match status" value="1"/>
</dbReference>
<dbReference type="Gene3D" id="3.60.40.10">
    <property type="entry name" value="PPM-type phosphatase domain"/>
    <property type="match status" value="2"/>
</dbReference>
<protein>
    <recommendedName>
        <fullName evidence="3">Response regulatory domain-containing protein</fullName>
    </recommendedName>
</protein>
<dbReference type="CDD" id="cd17546">
    <property type="entry name" value="REC_hyHK_CKI1_RcsC-like"/>
    <property type="match status" value="1"/>
</dbReference>
<sequence length="1028" mass="113827">MQANDPGKSLPRILVVDDSVVERNLFVHMVAKWGYPVEFAESGQQAIELIQQKKIQLVLADWQMPEMQGTELCLTLRNLNLGQYTYIILMSAQNDEEFLIKALDAGADDVLAKPVDGSELEARLQSAVRRIELQAQLARKTDELSRAHDVIAQDLRAVSSLQRSYLPEPESPFAGLNYQWLSVPSKYVSGDHLHVFELQPDVYGFYLLDVSGHGIPAAVKSMQLVQMFADNSSSSLVLESSVGADGIRAVSRPRDVVARLNRLFQQTESDLSYFTMIYGIFNTATRQISLCQAGHPSPILLTGQGGVQVLGQGGYPVGLFDFDDFEDIELTLGEDEALVLYSDGVTEVLSSSAESFGEERLLQCITEQVRLGRCADLPECIRWTVEKWGGPVVQQKGFEDDVSILMIAPRPGLLDQHVHTDVDRQLPEPVFRLQGVQGNQSSGELSPIPLSAAKSIVIVDDSRSFLRIFEAMLNSWGYKVHSAKNGHDALALIESEQPDFVLTDWDMPGMSGIELCEQVSAQRGNAYTYIIMITGYASRDDLLHSLRVGADDFMTKPVNPSELKVRLKTAERIADLHTGLERRHTELSQLYEALQRDMREVSRIQRALLPKSRVEPWPCAVQTLYQPKGYVCGKQMGLLQTQSNEHGFFMISMPGEDTATALQTMALARWFSMARATRVLFPVEETSAKVRRYLASPEQVLAQLSSISPALDDAAPEFDLLYGLMNLDQGTLLVAGIGAWSMVLAQPGLSPLHVVLPKLNPGELRKGHVVYQDVIRPGSRLFFYSQDCSEAFGISDFNAWANDILVDEQGPNVLGKEFSRLLSPSRQTQMPSGDLALLGIQWRESFEPVLCTFSDEQLRTLLREVRALGQSADDEFSADNPPLDLGQYLDSLAFSVVADTLNIGRMSEAVRTFVEGLAYAEDLCYNADLVVSEAMTNVMVHGFKDLQPAPLGLIVAAFQHGIAVLVEDHGSRIPAAVLDNMRNVESFQQDFSLSELPEGGMGLALIRAVSRRFAYRSTQSSNRLLVLL</sequence>
<evidence type="ECO:0000313" key="4">
    <source>
        <dbReference type="EMBL" id="BET27387.1"/>
    </source>
</evidence>
<feature type="domain" description="Response regulatory" evidence="3">
    <location>
        <begin position="12"/>
        <end position="128"/>
    </location>
</feature>
<proteinExistence type="predicted"/>
<feature type="domain" description="Response regulatory" evidence="3">
    <location>
        <begin position="455"/>
        <end position="571"/>
    </location>
</feature>